<keyword evidence="2" id="KW-1185">Reference proteome</keyword>
<evidence type="ECO:0000313" key="2">
    <source>
        <dbReference type="Proteomes" id="UP000828941"/>
    </source>
</evidence>
<evidence type="ECO:0000313" key="1">
    <source>
        <dbReference type="EMBL" id="KAI4296838.1"/>
    </source>
</evidence>
<gene>
    <name evidence="1" type="ORF">L6164_036759</name>
</gene>
<sequence>MHKEKVSIFQFFTSDPETRIGKGTNSTIQILFFPSCLMPPFTDILGFLSKFHVYKERKLFLLILLFQVLFVAARTSSDDFKGLAGLIENWNQKPPSWVDSDPCGSNWEGIGCKDSRVVSIKLSGMKISGRLSPEIESISELEILDLSFNRGLTGTIPDEIGNLKNLDTLILAGCSLFGPIPASIGSLQNLTFLALNWNQFSGGIPRTLGNLSKIEWLDLSDNQLEGAIPVSNDQGLLGLDLLHTARHFHFGNNRLSGRIPAKLFNANMKLLHVLLDNNRLTDSIPASLGLVNTLEAVRFDRNQLFGPVPPSITNLRNLTELYLSDNNLNGFLPDLSGLRLTYLDVSTNNFTSSGIPPWASTLQFITTLNLGNITLKDEIPVSLFSLPNLETVSLRDNKLTGDLDIGNSFSNRLQSIDVENNGIDGFNQGNSQIRAAVLLRGNPICIQKEDREKIYCQERQSNISYSTPPNNCSPLLCISNQLSSPNCKCAYPYTGTLNSRVLSFSNFGNTSYYVAIEQSLIIFVRSQNLPVDSVSVSNPVKNSSTEYFYVTISFFPSQQDRFNRTGVSSIAFALANQIYKAPAFFSPYFFIGDDYQYNAGEPSKKTSHAGVIAGAGVGVFVFLVIAVLAGIYAYRQKKQAQTAMDMNPFINWELNKNVGAAPQLKGARWFSLEELKKYTNNFSDANAVGSGGYGKVYQGVLTTGELVAIKRAGQGSMQGALEFKTEIELLSRVHHKNLVNLVGFCFEKGEQMLVYEYIANGTLMDSLSGKSGIKLNCMKRIKVALGAAQGLAYLHELADPPIIHRDIKSSNILLDDHLNPKVSDFGLSKLLVDSERGHVTTQVKGTMGYLDPEYYMTQQLTEKSDVYSFGVLLLELITGRKPIEQGKYIVREVVREMDKSKDLYNLQEILDPCITEVTNPKGLEKFVDLALSCVKEYAAERPSMAEIVKEIENIMELAGLNPTSESATTTETFEDASLRHPYGNEDFKYSGVFPSAKVEPQ</sequence>
<accession>A0ACB9KI20</accession>
<dbReference type="EMBL" id="CM039439">
    <property type="protein sequence ID" value="KAI4296838.1"/>
    <property type="molecule type" value="Genomic_DNA"/>
</dbReference>
<organism evidence="1 2">
    <name type="scientific">Bauhinia variegata</name>
    <name type="common">Purple orchid tree</name>
    <name type="synonym">Phanera variegata</name>
    <dbReference type="NCBI Taxonomy" id="167791"/>
    <lineage>
        <taxon>Eukaryota</taxon>
        <taxon>Viridiplantae</taxon>
        <taxon>Streptophyta</taxon>
        <taxon>Embryophyta</taxon>
        <taxon>Tracheophyta</taxon>
        <taxon>Spermatophyta</taxon>
        <taxon>Magnoliopsida</taxon>
        <taxon>eudicotyledons</taxon>
        <taxon>Gunneridae</taxon>
        <taxon>Pentapetalae</taxon>
        <taxon>rosids</taxon>
        <taxon>fabids</taxon>
        <taxon>Fabales</taxon>
        <taxon>Fabaceae</taxon>
        <taxon>Cercidoideae</taxon>
        <taxon>Cercideae</taxon>
        <taxon>Bauhiniinae</taxon>
        <taxon>Bauhinia</taxon>
    </lineage>
</organism>
<dbReference type="Proteomes" id="UP000828941">
    <property type="component" value="Chromosome 14"/>
</dbReference>
<reference evidence="1 2" key="1">
    <citation type="journal article" date="2022" name="DNA Res.">
        <title>Chromosomal-level genome assembly of the orchid tree Bauhinia variegata (Leguminosae; Cercidoideae) supports the allotetraploid origin hypothesis of Bauhinia.</title>
        <authorList>
            <person name="Zhong Y."/>
            <person name="Chen Y."/>
            <person name="Zheng D."/>
            <person name="Pang J."/>
            <person name="Liu Y."/>
            <person name="Luo S."/>
            <person name="Meng S."/>
            <person name="Qian L."/>
            <person name="Wei D."/>
            <person name="Dai S."/>
            <person name="Zhou R."/>
        </authorList>
    </citation>
    <scope>NUCLEOTIDE SEQUENCE [LARGE SCALE GENOMIC DNA]</scope>
    <source>
        <strain evidence="1">BV-YZ2020</strain>
    </source>
</reference>
<name>A0ACB9KI20_BAUVA</name>
<proteinExistence type="predicted"/>
<protein>
    <submittedName>
        <fullName evidence="1">Uncharacterized protein</fullName>
    </submittedName>
</protein>
<comment type="caution">
    <text evidence="1">The sequence shown here is derived from an EMBL/GenBank/DDBJ whole genome shotgun (WGS) entry which is preliminary data.</text>
</comment>